<dbReference type="Proteomes" id="UP000195402">
    <property type="component" value="Unassembled WGS sequence"/>
</dbReference>
<accession>A0A200PX13</accession>
<dbReference type="InParanoid" id="A0A200PX13"/>
<proteinExistence type="predicted"/>
<evidence type="ECO:0000313" key="2">
    <source>
        <dbReference type="Proteomes" id="UP000195402"/>
    </source>
</evidence>
<organism evidence="1 2">
    <name type="scientific">Macleaya cordata</name>
    <name type="common">Five-seeded plume-poppy</name>
    <name type="synonym">Bocconia cordata</name>
    <dbReference type="NCBI Taxonomy" id="56857"/>
    <lineage>
        <taxon>Eukaryota</taxon>
        <taxon>Viridiplantae</taxon>
        <taxon>Streptophyta</taxon>
        <taxon>Embryophyta</taxon>
        <taxon>Tracheophyta</taxon>
        <taxon>Spermatophyta</taxon>
        <taxon>Magnoliopsida</taxon>
        <taxon>Ranunculales</taxon>
        <taxon>Papaveraceae</taxon>
        <taxon>Papaveroideae</taxon>
        <taxon>Macleaya</taxon>
    </lineage>
</organism>
<comment type="caution">
    <text evidence="1">The sequence shown here is derived from an EMBL/GenBank/DDBJ whole genome shotgun (WGS) entry which is preliminary data.</text>
</comment>
<gene>
    <name evidence="1" type="ORF">BVC80_9093g75</name>
</gene>
<keyword evidence="2" id="KW-1185">Reference proteome</keyword>
<protein>
    <submittedName>
        <fullName evidence="1">Uncharacterized protein</fullName>
    </submittedName>
</protein>
<dbReference type="EMBL" id="MVGT01003948">
    <property type="protein sequence ID" value="OVA02730.1"/>
    <property type="molecule type" value="Genomic_DNA"/>
</dbReference>
<name>A0A200PX13_MACCD</name>
<evidence type="ECO:0000313" key="1">
    <source>
        <dbReference type="EMBL" id="OVA02730.1"/>
    </source>
</evidence>
<reference evidence="1 2" key="1">
    <citation type="journal article" date="2017" name="Mol. Plant">
        <title>The Genome of Medicinal Plant Macleaya cordata Provides New Insights into Benzylisoquinoline Alkaloids Metabolism.</title>
        <authorList>
            <person name="Liu X."/>
            <person name="Liu Y."/>
            <person name="Huang P."/>
            <person name="Ma Y."/>
            <person name="Qing Z."/>
            <person name="Tang Q."/>
            <person name="Cao H."/>
            <person name="Cheng P."/>
            <person name="Zheng Y."/>
            <person name="Yuan Z."/>
            <person name="Zhou Y."/>
            <person name="Liu J."/>
            <person name="Tang Z."/>
            <person name="Zhuo Y."/>
            <person name="Zhang Y."/>
            <person name="Yu L."/>
            <person name="Huang J."/>
            <person name="Yang P."/>
            <person name="Peng Q."/>
            <person name="Zhang J."/>
            <person name="Jiang W."/>
            <person name="Zhang Z."/>
            <person name="Lin K."/>
            <person name="Ro D.K."/>
            <person name="Chen X."/>
            <person name="Xiong X."/>
            <person name="Shang Y."/>
            <person name="Huang S."/>
            <person name="Zeng J."/>
        </authorList>
    </citation>
    <scope>NUCLEOTIDE SEQUENCE [LARGE SCALE GENOMIC DNA]</scope>
    <source>
        <strain evidence="2">cv. BLH2017</strain>
        <tissue evidence="1">Root</tissue>
    </source>
</reference>
<sequence length="60" mass="6862">MDFTVQSPQLQGNAIMCTHFNGRPLEISLLPEDAIRIARDKERRNQWRSGSGSFEGTREI</sequence>
<dbReference type="AlphaFoldDB" id="A0A200PX13"/>